<feature type="non-terminal residue" evidence="1">
    <location>
        <position position="28"/>
    </location>
</feature>
<gene>
    <name evidence="1" type="ORF">METZ01_LOCUS289141</name>
</gene>
<dbReference type="EMBL" id="UINC01087152">
    <property type="protein sequence ID" value="SVC36287.1"/>
    <property type="molecule type" value="Genomic_DNA"/>
</dbReference>
<protein>
    <submittedName>
        <fullName evidence="1">Uncharacterized protein</fullName>
    </submittedName>
</protein>
<sequence>MVSTYSEAGVDIDASEKATEALIAQIKN</sequence>
<accession>A0A382LM45</accession>
<dbReference type="AlphaFoldDB" id="A0A382LM45"/>
<evidence type="ECO:0000313" key="1">
    <source>
        <dbReference type="EMBL" id="SVC36287.1"/>
    </source>
</evidence>
<name>A0A382LM45_9ZZZZ</name>
<proteinExistence type="predicted"/>
<organism evidence="1">
    <name type="scientific">marine metagenome</name>
    <dbReference type="NCBI Taxonomy" id="408172"/>
    <lineage>
        <taxon>unclassified sequences</taxon>
        <taxon>metagenomes</taxon>
        <taxon>ecological metagenomes</taxon>
    </lineage>
</organism>
<reference evidence="1" key="1">
    <citation type="submission" date="2018-05" db="EMBL/GenBank/DDBJ databases">
        <authorList>
            <person name="Lanie J.A."/>
            <person name="Ng W.-L."/>
            <person name="Kazmierczak K.M."/>
            <person name="Andrzejewski T.M."/>
            <person name="Davidsen T.M."/>
            <person name="Wayne K.J."/>
            <person name="Tettelin H."/>
            <person name="Glass J.I."/>
            <person name="Rusch D."/>
            <person name="Podicherti R."/>
            <person name="Tsui H.-C.T."/>
            <person name="Winkler M.E."/>
        </authorList>
    </citation>
    <scope>NUCLEOTIDE SEQUENCE</scope>
</reference>